<evidence type="ECO:0000313" key="3">
    <source>
        <dbReference type="EMBL" id="KAK7031638.1"/>
    </source>
</evidence>
<keyword evidence="1" id="KW-0175">Coiled coil</keyword>
<dbReference type="EMBL" id="JAWWNJ010000024">
    <property type="protein sequence ID" value="KAK7031638.1"/>
    <property type="molecule type" value="Genomic_DNA"/>
</dbReference>
<dbReference type="Proteomes" id="UP001362999">
    <property type="component" value="Unassembled WGS sequence"/>
</dbReference>
<feature type="compositionally biased region" description="Low complexity" evidence="2">
    <location>
        <begin position="351"/>
        <end position="363"/>
    </location>
</feature>
<keyword evidence="4" id="KW-1185">Reference proteome</keyword>
<feature type="region of interest" description="Disordered" evidence="2">
    <location>
        <begin position="1"/>
        <end position="79"/>
    </location>
</feature>
<dbReference type="AlphaFoldDB" id="A0AAW0C1Z4"/>
<gene>
    <name evidence="3" type="ORF">R3P38DRAFT_2924910</name>
</gene>
<organism evidence="3 4">
    <name type="scientific">Favolaschia claudopus</name>
    <dbReference type="NCBI Taxonomy" id="2862362"/>
    <lineage>
        <taxon>Eukaryota</taxon>
        <taxon>Fungi</taxon>
        <taxon>Dikarya</taxon>
        <taxon>Basidiomycota</taxon>
        <taxon>Agaricomycotina</taxon>
        <taxon>Agaricomycetes</taxon>
        <taxon>Agaricomycetidae</taxon>
        <taxon>Agaricales</taxon>
        <taxon>Marasmiineae</taxon>
        <taxon>Mycenaceae</taxon>
        <taxon>Favolaschia</taxon>
    </lineage>
</organism>
<feature type="region of interest" description="Disordered" evidence="2">
    <location>
        <begin position="820"/>
        <end position="864"/>
    </location>
</feature>
<feature type="compositionally biased region" description="Low complexity" evidence="2">
    <location>
        <begin position="373"/>
        <end position="415"/>
    </location>
</feature>
<feature type="region of interest" description="Disordered" evidence="2">
    <location>
        <begin position="464"/>
        <end position="485"/>
    </location>
</feature>
<feature type="compositionally biased region" description="Low complexity" evidence="2">
    <location>
        <begin position="46"/>
        <end position="61"/>
    </location>
</feature>
<reference evidence="3 4" key="1">
    <citation type="journal article" date="2024" name="J Genomics">
        <title>Draft genome sequencing and assembly of Favolaschia claudopus CIRM-BRFM 2984 isolated from oak limbs.</title>
        <authorList>
            <person name="Navarro D."/>
            <person name="Drula E."/>
            <person name="Chaduli D."/>
            <person name="Cazenave R."/>
            <person name="Ahrendt S."/>
            <person name="Wang J."/>
            <person name="Lipzen A."/>
            <person name="Daum C."/>
            <person name="Barry K."/>
            <person name="Grigoriev I.V."/>
            <person name="Favel A."/>
            <person name="Rosso M.N."/>
            <person name="Martin F."/>
        </authorList>
    </citation>
    <scope>NUCLEOTIDE SEQUENCE [LARGE SCALE GENOMIC DNA]</scope>
    <source>
        <strain evidence="3 4">CIRM-BRFM 2984</strain>
    </source>
</reference>
<evidence type="ECO:0000256" key="2">
    <source>
        <dbReference type="SAM" id="MobiDB-lite"/>
    </source>
</evidence>
<feature type="compositionally biased region" description="Basic residues" evidence="2">
    <location>
        <begin position="62"/>
        <end position="77"/>
    </location>
</feature>
<accession>A0AAW0C1Z4</accession>
<sequence length="896" mass="97326">MVATRKAPVAPVPPGSRSNSTQAVPRAAKPKPPSSSLATESDKDSAATAKNAPAATTASPKSHSKSKHKNKQHKKTTKPSSSWLDRLVYLSLSLFALYAFTTCPRDSTLSNPICRSLSQYRIHVLEPYILPPIYRTLEHPSVAPYVEKAQHVQQTVLRPAFQKSAPYVKYAKRAAWDRTLVPAFHTYVAPQYRKHILPQYNKHVLPQYRKHIAPHVERVTPHLATAQRNFEHAAFVLHKTYSTRVAPFISDAYALSRPYVIKGYRTVQPHVITLYVVVAEKAGAARRAYVDPHVVRIWDKVLELSGAGPVGSPTGEAIPVPIKEPESTVASSDEKTTPVSSETSVQVDVEVTPVEAPSSVAPSAEEEVPVPTPSTAVEVSPSSSSLPVPAEASPVVPPAEASSDVPVASSASATTDEPPSYTVDPENKEEILAALSAASIAVESARARKSPVVEEILAEVNSAVQATSSAPVETTSSSSVAPSPSAAIAVDENTIEELSAAASIASQSAHGMETPVVEEILAEVEPPVEEDDSDLSGFLDDIGLSDDMFVDDSQFISDIPPDADEDIELTPEEIEALQAQQAKEQTEAKVRNTRDKRADLEGRMAKSFTFLDELVKEQEKELRRVLVGVRKKAVSKMDDPRTEVGAAVPNARKEGDRMVAGLESYLKKDIKVGKGNAQERLDRFDTVVSKVELKLGESISQAQLVLQTFHAEEKAEEVERGMNIIQDVKNACSQAQGDVGLELSWLDDVTYKDWEVYHKLAKVGENFQATASAIQGGTHEHPPVDPFLVRLDELQTSLTTLVNELIVRIEALKEQARQSFTAQPESVKEVPTTEDVPEPVSQETESEAEVKDPEVSILPVPPVSEPEIVDPAQVIIGKSAEQVEEAVRMAEAHEEL</sequence>
<evidence type="ECO:0000313" key="4">
    <source>
        <dbReference type="Proteomes" id="UP001362999"/>
    </source>
</evidence>
<feature type="compositionally biased region" description="Low complexity" evidence="2">
    <location>
        <begin position="466"/>
        <end position="485"/>
    </location>
</feature>
<feature type="coiled-coil region" evidence="1">
    <location>
        <begin position="576"/>
        <end position="603"/>
    </location>
</feature>
<feature type="region of interest" description="Disordered" evidence="2">
    <location>
        <begin position="309"/>
        <end position="427"/>
    </location>
</feature>
<comment type="caution">
    <text evidence="3">The sequence shown here is derived from an EMBL/GenBank/DDBJ whole genome shotgun (WGS) entry which is preliminary data.</text>
</comment>
<protein>
    <submittedName>
        <fullName evidence="3">Uncharacterized protein</fullName>
    </submittedName>
</protein>
<name>A0AAW0C1Z4_9AGAR</name>
<proteinExistence type="predicted"/>
<evidence type="ECO:0000256" key="1">
    <source>
        <dbReference type="SAM" id="Coils"/>
    </source>
</evidence>
<feature type="compositionally biased region" description="Polar residues" evidence="2">
    <location>
        <begin position="337"/>
        <end position="346"/>
    </location>
</feature>